<evidence type="ECO:0000256" key="1">
    <source>
        <dbReference type="ARBA" id="ARBA00004225"/>
    </source>
</evidence>
<dbReference type="GO" id="GO:0005743">
    <property type="term" value="C:mitochondrial inner membrane"/>
    <property type="evidence" value="ECO:0007669"/>
    <property type="project" value="TreeGrafter"/>
</dbReference>
<protein>
    <recommendedName>
        <fullName evidence="9">Sidoreflexin</fullName>
    </recommendedName>
</protein>
<evidence type="ECO:0000256" key="2">
    <source>
        <dbReference type="ARBA" id="ARBA00005974"/>
    </source>
</evidence>
<feature type="transmembrane region" description="Helical" evidence="9">
    <location>
        <begin position="151"/>
        <end position="171"/>
    </location>
</feature>
<dbReference type="PANTHER" id="PTHR11153:SF6">
    <property type="entry name" value="SIDEROFLEXIN-5"/>
    <property type="match status" value="1"/>
</dbReference>
<organism evidence="10 11">
    <name type="scientific">Rhizopus microsporus ATCC 52813</name>
    <dbReference type="NCBI Taxonomy" id="1340429"/>
    <lineage>
        <taxon>Eukaryota</taxon>
        <taxon>Fungi</taxon>
        <taxon>Fungi incertae sedis</taxon>
        <taxon>Mucoromycota</taxon>
        <taxon>Mucoromycotina</taxon>
        <taxon>Mucoromycetes</taxon>
        <taxon>Mucorales</taxon>
        <taxon>Mucorineae</taxon>
        <taxon>Rhizopodaceae</taxon>
        <taxon>Rhizopus</taxon>
    </lineage>
</organism>
<evidence type="ECO:0000256" key="6">
    <source>
        <dbReference type="ARBA" id="ARBA00022989"/>
    </source>
</evidence>
<keyword evidence="3" id="KW-0813">Transport</keyword>
<dbReference type="GeneID" id="35439241"/>
<evidence type="ECO:0000313" key="11">
    <source>
        <dbReference type="Proteomes" id="UP000242254"/>
    </source>
</evidence>
<dbReference type="GO" id="GO:1990542">
    <property type="term" value="P:mitochondrial transmembrane transport"/>
    <property type="evidence" value="ECO:0007669"/>
    <property type="project" value="TreeGrafter"/>
</dbReference>
<keyword evidence="4 9" id="KW-0812">Transmembrane</keyword>
<keyword evidence="11" id="KW-1185">Reference proteome</keyword>
<feature type="transmembrane region" description="Helical" evidence="9">
    <location>
        <begin position="183"/>
        <end position="203"/>
    </location>
</feature>
<dbReference type="AlphaFoldDB" id="A0A2G4T3G5"/>
<dbReference type="Proteomes" id="UP000242254">
    <property type="component" value="Unassembled WGS sequence"/>
</dbReference>
<evidence type="ECO:0000256" key="5">
    <source>
        <dbReference type="ARBA" id="ARBA00022970"/>
    </source>
</evidence>
<name>A0A2G4T3G5_RHIZD</name>
<dbReference type="Pfam" id="PF03820">
    <property type="entry name" value="SFXNs"/>
    <property type="match status" value="1"/>
</dbReference>
<feature type="transmembrane region" description="Helical" evidence="9">
    <location>
        <begin position="277"/>
        <end position="296"/>
    </location>
</feature>
<evidence type="ECO:0000256" key="4">
    <source>
        <dbReference type="ARBA" id="ARBA00022692"/>
    </source>
</evidence>
<feature type="transmembrane region" description="Helical" evidence="9">
    <location>
        <begin position="238"/>
        <end position="256"/>
    </location>
</feature>
<evidence type="ECO:0000256" key="8">
    <source>
        <dbReference type="ARBA" id="ARBA00023136"/>
    </source>
</evidence>
<evidence type="ECO:0000256" key="3">
    <source>
        <dbReference type="ARBA" id="ARBA00022448"/>
    </source>
</evidence>
<dbReference type="EMBL" id="KZ303844">
    <property type="protein sequence ID" value="PHZ15547.1"/>
    <property type="molecule type" value="Genomic_DNA"/>
</dbReference>
<dbReference type="RefSeq" id="XP_023469255.1">
    <property type="nucleotide sequence ID" value="XM_023608251.1"/>
</dbReference>
<reference evidence="10 11" key="1">
    <citation type="journal article" date="2016" name="Proc. Natl. Acad. Sci. U.S.A.">
        <title>Lipid metabolic changes in an early divergent fungus govern the establishment of a mutualistic symbiosis with endobacteria.</title>
        <authorList>
            <person name="Lastovetsky O.A."/>
            <person name="Gaspar M.L."/>
            <person name="Mondo S.J."/>
            <person name="LaButti K.M."/>
            <person name="Sandor L."/>
            <person name="Grigoriev I.V."/>
            <person name="Henry S.A."/>
            <person name="Pawlowska T.E."/>
        </authorList>
    </citation>
    <scope>NUCLEOTIDE SEQUENCE [LARGE SCALE GENOMIC DNA]</scope>
    <source>
        <strain evidence="10 11">ATCC 52813</strain>
    </source>
</reference>
<sequence length="330" mass="36570">MSFIDLFQANENNKKQAKPRYSQSTYWGRLRHFIDITDPRTLLVSRKELERCKQLLENKSEHTHTDPEKLWRAKKIVDSTIHPDTGEPVFLPFRMSSFVPTNMILVAGMLLPNPSIKSIIFWQWANQSVNVAFNSANANKTTPMSIKETGIAYASAVTTSCAIAVGLNQAVPRLNLSPSIKSLCMKLVPFTAVAAAGTVNVFLMRGKEIRDGIDVFTKDGDKVGKSKKAGMSAVSQVAISRVLTNAPVLIIPPLLLGRIQKTEFIKARPHWITPINFGLIALSLMTALPAAIAVFPQTGELDTSSMEKEFQSLKDEDGQPIRQLYFNKGL</sequence>
<dbReference type="NCBIfam" id="TIGR00798">
    <property type="entry name" value="mtc"/>
    <property type="match status" value="1"/>
</dbReference>
<evidence type="ECO:0000256" key="7">
    <source>
        <dbReference type="ARBA" id="ARBA00023128"/>
    </source>
</evidence>
<dbReference type="GO" id="GO:0006865">
    <property type="term" value="P:amino acid transport"/>
    <property type="evidence" value="ECO:0007669"/>
    <property type="project" value="UniProtKB-KW"/>
</dbReference>
<comment type="subcellular location">
    <subcellularLocation>
        <location evidence="1 9">Mitochondrion membrane</location>
        <topology evidence="1 9">Multi-pass membrane protein</topology>
    </subcellularLocation>
</comment>
<keyword evidence="7 9" id="KW-0496">Mitochondrion</keyword>
<gene>
    <name evidence="10" type="ORF">RHIMIDRAFT_234890</name>
</gene>
<dbReference type="GO" id="GO:0015075">
    <property type="term" value="F:monoatomic ion transmembrane transporter activity"/>
    <property type="evidence" value="ECO:0007669"/>
    <property type="project" value="InterPro"/>
</dbReference>
<comment type="similarity">
    <text evidence="2 9">Belongs to the sideroflexin family.</text>
</comment>
<dbReference type="PANTHER" id="PTHR11153">
    <property type="entry name" value="SIDEROFLEXIN"/>
    <property type="match status" value="1"/>
</dbReference>
<keyword evidence="6 9" id="KW-1133">Transmembrane helix</keyword>
<dbReference type="InterPro" id="IPR004686">
    <property type="entry name" value="Mtc"/>
</dbReference>
<keyword evidence="8 9" id="KW-0472">Membrane</keyword>
<keyword evidence="5" id="KW-0029">Amino-acid transport</keyword>
<evidence type="ECO:0000313" key="10">
    <source>
        <dbReference type="EMBL" id="PHZ15547.1"/>
    </source>
</evidence>
<dbReference type="STRING" id="1340429.A0A2G4T3G5"/>
<proteinExistence type="inferred from homology"/>
<accession>A0A2G4T3G5</accession>
<evidence type="ECO:0000256" key="9">
    <source>
        <dbReference type="RuleBase" id="RU362000"/>
    </source>
</evidence>